<evidence type="ECO:0000313" key="9">
    <source>
        <dbReference type="Proteomes" id="UP000759131"/>
    </source>
</evidence>
<evidence type="ECO:0000256" key="6">
    <source>
        <dbReference type="ARBA" id="ARBA00048277"/>
    </source>
</evidence>
<comment type="similarity">
    <text evidence="1">Belongs to the ATP-dependent AMP-binding enzyme family.</text>
</comment>
<dbReference type="GO" id="GO:0006631">
    <property type="term" value="P:fatty acid metabolic process"/>
    <property type="evidence" value="ECO:0007669"/>
    <property type="project" value="TreeGrafter"/>
</dbReference>
<sequence length="312" mass="34557">MQNAYVSLPYSHAYGRSDKELQYLRIGDLLTNKAQTVGNNTAFVSEYENISKTFSQFNEDVNKLAKGLHDLGLRRGDVVGVWSCNSYSWIQVQYACAKLGIVLCTVNPVYQSPELNYALRKGQIKAIFMPGNGSKQEVVNKYQNVLKQTLSAKEEKESDPLILKDIIFMDGNYSSEDAKGGFNYMPITNLVANNGNVDQSIVDDVSPDDPAIIMFTSVVNNALLTGTQFGFDDPITMLIPLPFFHSFAAVLGNISMTAVPIKSVIANLKYDVKLIVESMIKHSATHIIVTPTMVIDILNFVEKNSLKLPALR</sequence>
<dbReference type="Gene3D" id="3.40.50.980">
    <property type="match status" value="2"/>
</dbReference>
<organism evidence="8">
    <name type="scientific">Medioppia subpectinata</name>
    <dbReference type="NCBI Taxonomy" id="1979941"/>
    <lineage>
        <taxon>Eukaryota</taxon>
        <taxon>Metazoa</taxon>
        <taxon>Ecdysozoa</taxon>
        <taxon>Arthropoda</taxon>
        <taxon>Chelicerata</taxon>
        <taxon>Arachnida</taxon>
        <taxon>Acari</taxon>
        <taxon>Acariformes</taxon>
        <taxon>Sarcoptiformes</taxon>
        <taxon>Oribatida</taxon>
        <taxon>Brachypylina</taxon>
        <taxon>Oppioidea</taxon>
        <taxon>Oppiidae</taxon>
        <taxon>Medioppia</taxon>
    </lineage>
</organism>
<evidence type="ECO:0000259" key="7">
    <source>
        <dbReference type="Pfam" id="PF00501"/>
    </source>
</evidence>
<evidence type="ECO:0000256" key="4">
    <source>
        <dbReference type="ARBA" id="ARBA00039638"/>
    </source>
</evidence>
<keyword evidence="9" id="KW-1185">Reference proteome</keyword>
<evidence type="ECO:0000256" key="2">
    <source>
        <dbReference type="ARBA" id="ARBA00022598"/>
    </source>
</evidence>
<dbReference type="SUPFAM" id="SSF56801">
    <property type="entry name" value="Acetyl-CoA synthetase-like"/>
    <property type="match status" value="1"/>
</dbReference>
<evidence type="ECO:0000256" key="3">
    <source>
        <dbReference type="ARBA" id="ARBA00037247"/>
    </source>
</evidence>
<dbReference type="Proteomes" id="UP000759131">
    <property type="component" value="Unassembled WGS sequence"/>
</dbReference>
<dbReference type="EMBL" id="OC869624">
    <property type="protein sequence ID" value="CAD7634642.1"/>
    <property type="molecule type" value="Genomic_DNA"/>
</dbReference>
<dbReference type="EMBL" id="CAJPIZ010015049">
    <property type="protein sequence ID" value="CAG2115072.1"/>
    <property type="molecule type" value="Genomic_DNA"/>
</dbReference>
<reference evidence="8" key="1">
    <citation type="submission" date="2020-11" db="EMBL/GenBank/DDBJ databases">
        <authorList>
            <person name="Tran Van P."/>
        </authorList>
    </citation>
    <scope>NUCLEOTIDE SEQUENCE</scope>
</reference>
<evidence type="ECO:0000313" key="8">
    <source>
        <dbReference type="EMBL" id="CAD7634642.1"/>
    </source>
</evidence>
<feature type="domain" description="AMP-dependent synthetase/ligase" evidence="7">
    <location>
        <begin position="32"/>
        <end position="217"/>
    </location>
</feature>
<gene>
    <name evidence="8" type="ORF">OSB1V03_LOCUS15038</name>
</gene>
<evidence type="ECO:0000256" key="1">
    <source>
        <dbReference type="ARBA" id="ARBA00006432"/>
    </source>
</evidence>
<dbReference type="InterPro" id="IPR000873">
    <property type="entry name" value="AMP-dep_synth/lig_dom"/>
</dbReference>
<name>A0A7R9L5V6_9ACAR</name>
<proteinExistence type="inferred from homology"/>
<dbReference type="AlphaFoldDB" id="A0A7R9L5V6"/>
<accession>A0A7R9L5V6</accession>
<dbReference type="PANTHER" id="PTHR43201">
    <property type="entry name" value="ACYL-COA SYNTHETASE"/>
    <property type="match status" value="1"/>
</dbReference>
<comment type="catalytic activity">
    <reaction evidence="6">
        <text>a medium-chain fatty acid + ATP + CoA = a medium-chain fatty acyl-CoA + AMP + diphosphate</text>
        <dbReference type="Rhea" id="RHEA:48340"/>
        <dbReference type="ChEBI" id="CHEBI:30616"/>
        <dbReference type="ChEBI" id="CHEBI:33019"/>
        <dbReference type="ChEBI" id="CHEBI:57287"/>
        <dbReference type="ChEBI" id="CHEBI:59558"/>
        <dbReference type="ChEBI" id="CHEBI:90546"/>
        <dbReference type="ChEBI" id="CHEBI:456215"/>
        <dbReference type="EC" id="6.2.1.2"/>
    </reaction>
</comment>
<comment type="catalytic activity">
    <reaction evidence="5">
        <text>octanoate + ATP + CoA = octanoyl-CoA + AMP + diphosphate</text>
        <dbReference type="Rhea" id="RHEA:33631"/>
        <dbReference type="ChEBI" id="CHEBI:25646"/>
        <dbReference type="ChEBI" id="CHEBI:30616"/>
        <dbReference type="ChEBI" id="CHEBI:33019"/>
        <dbReference type="ChEBI" id="CHEBI:57287"/>
        <dbReference type="ChEBI" id="CHEBI:57386"/>
        <dbReference type="ChEBI" id="CHEBI:456215"/>
    </reaction>
</comment>
<dbReference type="Pfam" id="PF00501">
    <property type="entry name" value="AMP-binding"/>
    <property type="match status" value="1"/>
</dbReference>
<feature type="non-terminal residue" evidence="8">
    <location>
        <position position="312"/>
    </location>
</feature>
<evidence type="ECO:0000256" key="5">
    <source>
        <dbReference type="ARBA" id="ARBA00047319"/>
    </source>
</evidence>
<comment type="function">
    <text evidence="3">Acyl-CoA synthases catalyze the initial reaction in fatty acid metabolism, by forming a thioester with CoA. Has some preference toward medium-chain substrates. Plays a role in adipocyte differentiation.</text>
</comment>
<dbReference type="PANTHER" id="PTHR43201:SF5">
    <property type="entry name" value="MEDIUM-CHAIN ACYL-COA LIGASE ACSF2, MITOCHONDRIAL"/>
    <property type="match status" value="1"/>
</dbReference>
<dbReference type="OrthoDB" id="10253869at2759"/>
<keyword evidence="2" id="KW-0436">Ligase</keyword>
<protein>
    <recommendedName>
        <fullName evidence="4">Medium-chain acyl-CoA ligase ACSF2, mitochondrial</fullName>
    </recommendedName>
</protein>
<dbReference type="GO" id="GO:0031956">
    <property type="term" value="F:medium-chain fatty acid-CoA ligase activity"/>
    <property type="evidence" value="ECO:0007669"/>
    <property type="project" value="UniProtKB-EC"/>
</dbReference>